<dbReference type="GO" id="GO:0003676">
    <property type="term" value="F:nucleic acid binding"/>
    <property type="evidence" value="ECO:0007669"/>
    <property type="project" value="InterPro"/>
</dbReference>
<reference evidence="1 2" key="1">
    <citation type="journal article" date="2021" name="Sci. Rep.">
        <title>The genome of the diatom Chaetoceros tenuissimus carries an ancient integrated fragment of an extant virus.</title>
        <authorList>
            <person name="Hongo Y."/>
            <person name="Kimura K."/>
            <person name="Takaki Y."/>
            <person name="Yoshida Y."/>
            <person name="Baba S."/>
            <person name="Kobayashi G."/>
            <person name="Nagasaki K."/>
            <person name="Hano T."/>
            <person name="Tomaru Y."/>
        </authorList>
    </citation>
    <scope>NUCLEOTIDE SEQUENCE [LARGE SCALE GENOMIC DNA]</scope>
    <source>
        <strain evidence="1 2">NIES-3715</strain>
    </source>
</reference>
<dbReference type="SUPFAM" id="SSF53098">
    <property type="entry name" value="Ribonuclease H-like"/>
    <property type="match status" value="1"/>
</dbReference>
<sequence length="300" mass="33662">MKFALHARIFGSKVDAASTRSWSLPVWFLPSLSASQSIITSAKHAIVLNAYIAKELAIENGDVICFEVKELGQEFSYPVQVIEHCVADFVVHGANDLDPPMIRRLQYKCPDMISIDTMIGTQINLKENMYQFPSAKMKRSGSINIFFDGQGCIDPKNAAGYSFYILSDDDNELVRGYGCKAGRHTNLVMEYFGFMNSIIWANRLSPEKVSIRGGSEIILNQLKSETSSSDPKLRICREKARTMIESVRSSGSEVSFLMKGTVKSGMDKLKYLAVQRLENKIEVNWENIDTMMKQDTVAPK</sequence>
<name>A0AAD3HA35_9STRA</name>
<comment type="caution">
    <text evidence="1">The sequence shown here is derived from an EMBL/GenBank/DDBJ whole genome shotgun (WGS) entry which is preliminary data.</text>
</comment>
<organism evidence="1 2">
    <name type="scientific">Chaetoceros tenuissimus</name>
    <dbReference type="NCBI Taxonomy" id="426638"/>
    <lineage>
        <taxon>Eukaryota</taxon>
        <taxon>Sar</taxon>
        <taxon>Stramenopiles</taxon>
        <taxon>Ochrophyta</taxon>
        <taxon>Bacillariophyta</taxon>
        <taxon>Coscinodiscophyceae</taxon>
        <taxon>Chaetocerotophycidae</taxon>
        <taxon>Chaetocerotales</taxon>
        <taxon>Chaetocerotaceae</taxon>
        <taxon>Chaetoceros</taxon>
    </lineage>
</organism>
<keyword evidence="2" id="KW-1185">Reference proteome</keyword>
<dbReference type="AlphaFoldDB" id="A0AAD3HA35"/>
<dbReference type="EMBL" id="BLLK01000051">
    <property type="protein sequence ID" value="GFH55985.1"/>
    <property type="molecule type" value="Genomic_DNA"/>
</dbReference>
<proteinExistence type="predicted"/>
<dbReference type="Gene3D" id="3.30.420.10">
    <property type="entry name" value="Ribonuclease H-like superfamily/Ribonuclease H"/>
    <property type="match status" value="1"/>
</dbReference>
<accession>A0AAD3HA35</accession>
<evidence type="ECO:0000313" key="2">
    <source>
        <dbReference type="Proteomes" id="UP001054902"/>
    </source>
</evidence>
<dbReference type="Proteomes" id="UP001054902">
    <property type="component" value="Unassembled WGS sequence"/>
</dbReference>
<evidence type="ECO:0000313" key="1">
    <source>
        <dbReference type="EMBL" id="GFH55985.1"/>
    </source>
</evidence>
<protein>
    <recommendedName>
        <fullName evidence="3">RNase H type-1 domain-containing protein</fullName>
    </recommendedName>
</protein>
<dbReference type="InterPro" id="IPR036397">
    <property type="entry name" value="RNaseH_sf"/>
</dbReference>
<evidence type="ECO:0008006" key="3">
    <source>
        <dbReference type="Google" id="ProtNLM"/>
    </source>
</evidence>
<dbReference type="InterPro" id="IPR012337">
    <property type="entry name" value="RNaseH-like_sf"/>
</dbReference>
<gene>
    <name evidence="1" type="ORF">CTEN210_12461</name>
</gene>